<feature type="compositionally biased region" description="Basic residues" evidence="1">
    <location>
        <begin position="534"/>
        <end position="544"/>
    </location>
</feature>
<dbReference type="OrthoDB" id="5873673at2759"/>
<name>A0A0N4UW58_ENTVE</name>
<feature type="transmembrane region" description="Helical" evidence="2">
    <location>
        <begin position="18"/>
        <end position="40"/>
    </location>
</feature>
<feature type="transmembrane region" description="Helical" evidence="2">
    <location>
        <begin position="208"/>
        <end position="236"/>
    </location>
</feature>
<proteinExistence type="predicted"/>
<dbReference type="PANTHER" id="PTHR36694:SF11">
    <property type="entry name" value="LP21121P-RELATED"/>
    <property type="match status" value="1"/>
</dbReference>
<gene>
    <name evidence="3" type="ORF">EVEC_LOCUS1416</name>
</gene>
<feature type="transmembrane region" description="Helical" evidence="2">
    <location>
        <begin position="243"/>
        <end position="268"/>
    </location>
</feature>
<feature type="compositionally biased region" description="Basic and acidic residues" evidence="1">
    <location>
        <begin position="568"/>
        <end position="578"/>
    </location>
</feature>
<evidence type="ECO:0000313" key="3">
    <source>
        <dbReference type="EMBL" id="VDD86273.1"/>
    </source>
</evidence>
<dbReference type="EMBL" id="UXUI01007208">
    <property type="protein sequence ID" value="VDD86273.1"/>
    <property type="molecule type" value="Genomic_DNA"/>
</dbReference>
<feature type="region of interest" description="Disordered" evidence="1">
    <location>
        <begin position="525"/>
        <end position="653"/>
    </location>
</feature>
<reference evidence="3 4" key="2">
    <citation type="submission" date="2018-10" db="EMBL/GenBank/DDBJ databases">
        <authorList>
            <consortium name="Pathogen Informatics"/>
        </authorList>
    </citation>
    <scope>NUCLEOTIDE SEQUENCE [LARGE SCALE GENOMIC DNA]</scope>
</reference>
<evidence type="ECO:0000256" key="2">
    <source>
        <dbReference type="SAM" id="Phobius"/>
    </source>
</evidence>
<dbReference type="AlphaFoldDB" id="A0A0N4UW58"/>
<feature type="compositionally biased region" description="Polar residues" evidence="1">
    <location>
        <begin position="594"/>
        <end position="605"/>
    </location>
</feature>
<evidence type="ECO:0000256" key="1">
    <source>
        <dbReference type="SAM" id="MobiDB-lite"/>
    </source>
</evidence>
<feature type="transmembrane region" description="Helical" evidence="2">
    <location>
        <begin position="274"/>
        <end position="299"/>
    </location>
</feature>
<protein>
    <submittedName>
        <fullName evidence="3 5">Uncharacterized protein</fullName>
    </submittedName>
</protein>
<accession>A0A0N4UW58</accession>
<evidence type="ECO:0000313" key="5">
    <source>
        <dbReference type="WBParaSite" id="EVEC_0000170801-mRNA-1"/>
    </source>
</evidence>
<sequence>MGCNPCCCWSIRDGAVTIGIWSAVYAFASLVLFGWQFAVLNNCRSVTMAQANLQCEYYCPCVGASTARTSSLIEGLQVFSITELVIFGWQCYAIKWERDHAASYQIPAPQTYHDFSGPSYFENFYETPATKFYTENHLGLIKRLPVCFLGIRGIFCLIQLAIFGWQMVAIKYEKDRARDTILPNYYEYGKFDVPSFYESYYQSPEERFYIALFVIQILCLIVSFFLFFASIALIYGAHTFSRYLIYPWFPCMIANILCSLTYCIIWWTGDVRDYWLVLTILEMIGVFINLYCLVVVIMFSKQLSTMREYYDEKNRPVDFENYAELDYPLKPGKTFGTPPLRDEYNRLPDRAPEYFDHEPMPFDRYHGPPRPAQFEQPIRPPSPYRNRFDFEREDDMVSNWVREQQLLGPEDHANSEPASPTKEPYPLLQAMFYSTLYRFLPCMLKAQEPLHAFITAANSIIIVTSHPQDTEAEIEINEAHTGTAVGTVIGQLQLVQDLGDLTAQRRVHPGFQVFFLSHKVSLKGFPYPREKEPRRHRHRSRSRHRYSDDGTDVTEDSGDGHRRRHRSSERDKNYDRGRRGPRRVKKTDKERGSKSSLNTALTQDNLPLPGASPVEQTGEWHMGIPQGSITIPQHIIIPPSPGAVGPDKRPQPQTYQINSEIRISYDQQGKTRGPETAPLNHLATTQPLLRNGQSTSPNTVGRQRAQGKLICRLRIYCSLGFSAEVAKGTAFFALGNDIIMERRRILVAKALSGYI</sequence>
<dbReference type="WBParaSite" id="EVEC_0000170801-mRNA-1">
    <property type="protein sequence ID" value="EVEC_0000170801-mRNA-1"/>
    <property type="gene ID" value="EVEC_0000170801"/>
</dbReference>
<keyword evidence="4" id="KW-1185">Reference proteome</keyword>
<organism evidence="5">
    <name type="scientific">Enterobius vermicularis</name>
    <name type="common">Human pinworm</name>
    <dbReference type="NCBI Taxonomy" id="51028"/>
    <lineage>
        <taxon>Eukaryota</taxon>
        <taxon>Metazoa</taxon>
        <taxon>Ecdysozoa</taxon>
        <taxon>Nematoda</taxon>
        <taxon>Chromadorea</taxon>
        <taxon>Rhabditida</taxon>
        <taxon>Spirurina</taxon>
        <taxon>Oxyuridomorpha</taxon>
        <taxon>Oxyuroidea</taxon>
        <taxon>Oxyuridae</taxon>
        <taxon>Enterobius</taxon>
    </lineage>
</organism>
<dbReference type="Proteomes" id="UP000274131">
    <property type="component" value="Unassembled WGS sequence"/>
</dbReference>
<keyword evidence="2" id="KW-0472">Membrane</keyword>
<keyword evidence="2" id="KW-1133">Transmembrane helix</keyword>
<keyword evidence="2" id="KW-0812">Transmembrane</keyword>
<dbReference type="PANTHER" id="PTHR36694">
    <property type="entry name" value="PASIFLORA 1, ISOFORM A-RELATED"/>
    <property type="match status" value="1"/>
</dbReference>
<evidence type="ECO:0000313" key="4">
    <source>
        <dbReference type="Proteomes" id="UP000274131"/>
    </source>
</evidence>
<reference evidence="5" key="1">
    <citation type="submission" date="2016-04" db="UniProtKB">
        <authorList>
            <consortium name="WormBaseParasite"/>
        </authorList>
    </citation>
    <scope>IDENTIFICATION</scope>
</reference>
<feature type="transmembrane region" description="Helical" evidence="2">
    <location>
        <begin position="146"/>
        <end position="168"/>
    </location>
</feature>